<evidence type="ECO:0000313" key="9">
    <source>
        <dbReference type="Proteomes" id="UP000007819"/>
    </source>
</evidence>
<evidence type="ECO:0000256" key="6">
    <source>
        <dbReference type="PROSITE-ProRule" id="PRU00330"/>
    </source>
</evidence>
<dbReference type="Gene3D" id="3.30.230.130">
    <property type="entry name" value="Cullin, Chain C, Domain 2"/>
    <property type="match status" value="1"/>
</dbReference>
<dbReference type="InterPro" id="IPR014786">
    <property type="entry name" value="ANAPC2_C"/>
</dbReference>
<dbReference type="InterPro" id="IPR016158">
    <property type="entry name" value="Cullin_homology"/>
</dbReference>
<evidence type="ECO:0000313" key="8">
    <source>
        <dbReference type="EnsemblMetazoa" id="XP_001946043.2"/>
    </source>
</evidence>
<dbReference type="Pfam" id="PF25773">
    <property type="entry name" value="TPR_ANAPC2"/>
    <property type="match status" value="1"/>
</dbReference>
<proteinExistence type="inferred from homology"/>
<dbReference type="InterPro" id="IPR059120">
    <property type="entry name" value="Cullin-like_AB"/>
</dbReference>
<dbReference type="PANTHER" id="PTHR45957:SF1">
    <property type="entry name" value="ANAPHASE-PROMOTING COMPLEX SUBUNIT 2"/>
    <property type="match status" value="1"/>
</dbReference>
<dbReference type="InterPro" id="IPR036317">
    <property type="entry name" value="Cullin_homology_sf"/>
</dbReference>
<evidence type="ECO:0000259" key="7">
    <source>
        <dbReference type="PROSITE" id="PS50069"/>
    </source>
</evidence>
<dbReference type="SMART" id="SM01013">
    <property type="entry name" value="APC2"/>
    <property type="match status" value="1"/>
</dbReference>
<organism evidence="8 9">
    <name type="scientific">Acyrthosiphon pisum</name>
    <name type="common">Pea aphid</name>
    <dbReference type="NCBI Taxonomy" id="7029"/>
    <lineage>
        <taxon>Eukaryota</taxon>
        <taxon>Metazoa</taxon>
        <taxon>Ecdysozoa</taxon>
        <taxon>Arthropoda</taxon>
        <taxon>Hexapoda</taxon>
        <taxon>Insecta</taxon>
        <taxon>Pterygota</taxon>
        <taxon>Neoptera</taxon>
        <taxon>Paraneoptera</taxon>
        <taxon>Hemiptera</taxon>
        <taxon>Sternorrhyncha</taxon>
        <taxon>Aphidomorpha</taxon>
        <taxon>Aphidoidea</taxon>
        <taxon>Aphididae</taxon>
        <taxon>Macrosiphini</taxon>
        <taxon>Acyrthosiphon</taxon>
    </lineage>
</organism>
<feature type="domain" description="Cullin family profile" evidence="7">
    <location>
        <begin position="470"/>
        <end position="675"/>
    </location>
</feature>
<dbReference type="GO" id="GO:0070979">
    <property type="term" value="P:protein K11-linked ubiquitination"/>
    <property type="evidence" value="ECO:0007669"/>
    <property type="project" value="TreeGrafter"/>
</dbReference>
<dbReference type="InterPro" id="IPR036390">
    <property type="entry name" value="WH_DNA-bd_sf"/>
</dbReference>
<dbReference type="PANTHER" id="PTHR45957">
    <property type="entry name" value="ANAPHASE-PROMOTING COMPLEX SUBUNIT 2"/>
    <property type="match status" value="1"/>
</dbReference>
<dbReference type="GO" id="GO:0005680">
    <property type="term" value="C:anaphase-promoting complex"/>
    <property type="evidence" value="ECO:0007669"/>
    <property type="project" value="TreeGrafter"/>
</dbReference>
<dbReference type="InterPro" id="IPR057975">
    <property type="entry name" value="TPR_ANAPC2"/>
</dbReference>
<dbReference type="SUPFAM" id="SSF75632">
    <property type="entry name" value="Cullin homology domain"/>
    <property type="match status" value="1"/>
</dbReference>
<dbReference type="GO" id="GO:0051301">
    <property type="term" value="P:cell division"/>
    <property type="evidence" value="ECO:0007669"/>
    <property type="project" value="UniProtKB-KW"/>
</dbReference>
<evidence type="ECO:0000256" key="1">
    <source>
        <dbReference type="ARBA" id="ARBA00016068"/>
    </source>
</evidence>
<name>A0A8R1W467_ACYPI</name>
<evidence type="ECO:0000256" key="5">
    <source>
        <dbReference type="ARBA" id="ARBA00023306"/>
    </source>
</evidence>
<evidence type="ECO:0000256" key="4">
    <source>
        <dbReference type="ARBA" id="ARBA00022786"/>
    </source>
</evidence>
<protein>
    <recommendedName>
        <fullName evidence="1">Anaphase-promoting complex subunit 2</fullName>
    </recommendedName>
</protein>
<dbReference type="InterPro" id="IPR044554">
    <property type="entry name" value="ANAPC2"/>
</dbReference>
<keyword evidence="2" id="KW-0132">Cell division</keyword>
<dbReference type="InterPro" id="IPR036388">
    <property type="entry name" value="WH-like_DNA-bd_sf"/>
</dbReference>
<dbReference type="SUPFAM" id="SSF46785">
    <property type="entry name" value="Winged helix' DNA-binding domain"/>
    <property type="match status" value="1"/>
</dbReference>
<keyword evidence="5" id="KW-0131">Cell cycle</keyword>
<dbReference type="Proteomes" id="UP000007819">
    <property type="component" value="Chromosome A1"/>
</dbReference>
<dbReference type="Pfam" id="PF26557">
    <property type="entry name" value="Cullin_AB"/>
    <property type="match status" value="1"/>
</dbReference>
<dbReference type="AlphaFoldDB" id="A0A8R1W467"/>
<evidence type="ECO:0000256" key="2">
    <source>
        <dbReference type="ARBA" id="ARBA00022618"/>
    </source>
</evidence>
<dbReference type="OrthoDB" id="5581181at2759"/>
<dbReference type="RefSeq" id="XP_001946043.2">
    <property type="nucleotide sequence ID" value="XM_001946008.4"/>
</dbReference>
<evidence type="ECO:0000256" key="3">
    <source>
        <dbReference type="ARBA" id="ARBA00022776"/>
    </source>
</evidence>
<dbReference type="PROSITE" id="PS50069">
    <property type="entry name" value="CULLIN_2"/>
    <property type="match status" value="1"/>
</dbReference>
<keyword evidence="3" id="KW-0498">Mitosis</keyword>
<dbReference type="GO" id="GO:0031625">
    <property type="term" value="F:ubiquitin protein ligase binding"/>
    <property type="evidence" value="ECO:0007669"/>
    <property type="project" value="InterPro"/>
</dbReference>
<comment type="similarity">
    <text evidence="6">Belongs to the cullin family.</text>
</comment>
<keyword evidence="4" id="KW-0833">Ubl conjugation pathway</keyword>
<dbReference type="KEGG" id="api:100164255"/>
<accession>A0A8R1W467</accession>
<reference evidence="9" key="1">
    <citation type="submission" date="2010-06" db="EMBL/GenBank/DDBJ databases">
        <authorList>
            <person name="Jiang H."/>
            <person name="Abraham K."/>
            <person name="Ali S."/>
            <person name="Alsbrooks S.L."/>
            <person name="Anim B.N."/>
            <person name="Anosike U.S."/>
            <person name="Attaway T."/>
            <person name="Bandaranaike D.P."/>
            <person name="Battles P.K."/>
            <person name="Bell S.N."/>
            <person name="Bell A.V."/>
            <person name="Beltran B."/>
            <person name="Bickham C."/>
            <person name="Bustamante Y."/>
            <person name="Caleb T."/>
            <person name="Canada A."/>
            <person name="Cardenas V."/>
            <person name="Carter K."/>
            <person name="Chacko J."/>
            <person name="Chandrabose M.N."/>
            <person name="Chavez D."/>
            <person name="Chavez A."/>
            <person name="Chen L."/>
            <person name="Chu H.-S."/>
            <person name="Claassen K.J."/>
            <person name="Cockrell R."/>
            <person name="Collins M."/>
            <person name="Cooper J.A."/>
            <person name="Cree A."/>
            <person name="Curry S.M."/>
            <person name="Da Y."/>
            <person name="Dao M.D."/>
            <person name="Das B."/>
            <person name="Davila M.-L."/>
            <person name="Davy-Carroll L."/>
            <person name="Denson S."/>
            <person name="Dinh H."/>
            <person name="Ebong V.E."/>
            <person name="Edwards J.R."/>
            <person name="Egan A."/>
            <person name="El-Daye J."/>
            <person name="Escobedo L."/>
            <person name="Fernandez S."/>
            <person name="Fernando P.R."/>
            <person name="Flagg N."/>
            <person name="Forbes L.D."/>
            <person name="Fowler R.G."/>
            <person name="Fu Q."/>
            <person name="Gabisi R.A."/>
            <person name="Ganer J."/>
            <person name="Garbino Pronczuk A."/>
            <person name="Garcia R.M."/>
            <person name="Garner T."/>
            <person name="Garrett T.E."/>
            <person name="Gonzalez D.A."/>
            <person name="Hamid H."/>
            <person name="Hawkins E.S."/>
            <person name="Hirani K."/>
            <person name="Hogues M.E."/>
            <person name="Hollins B."/>
            <person name="Hsiao C.-H."/>
            <person name="Jabil R."/>
            <person name="James M.L."/>
            <person name="Jhangiani S.N."/>
            <person name="Johnson B."/>
            <person name="Johnson Q."/>
            <person name="Joshi V."/>
            <person name="Kalu J.B."/>
            <person name="Kam C."/>
            <person name="Kashfia A."/>
            <person name="Keebler J."/>
            <person name="Kisamo H."/>
            <person name="Kovar C.L."/>
            <person name="Lago L.A."/>
            <person name="Lai C.-Y."/>
            <person name="Laidlaw J."/>
            <person name="Lara F."/>
            <person name="Le T.-K."/>
            <person name="Lee S.L."/>
            <person name="Legall F.H."/>
            <person name="Lemon S.J."/>
            <person name="Lewis L.R."/>
            <person name="Li B."/>
            <person name="Liu Y."/>
            <person name="Liu Y.-S."/>
            <person name="Lopez J."/>
            <person name="Lozado R.J."/>
            <person name="Lu J."/>
            <person name="Madu R.C."/>
            <person name="Maheshwari M."/>
            <person name="Maheshwari R."/>
            <person name="Malloy K."/>
            <person name="Martinez E."/>
            <person name="Mathew T."/>
            <person name="Mercado I.C."/>
            <person name="Mercado C."/>
            <person name="Meyer B."/>
            <person name="Montgomery K."/>
            <person name="Morgan M.B."/>
            <person name="Munidasa M."/>
            <person name="Nazareth L.V."/>
            <person name="Nelson J."/>
            <person name="Ng B.M."/>
            <person name="Nguyen N.B."/>
            <person name="Nguyen P.Q."/>
            <person name="Nguyen T."/>
            <person name="Obregon M."/>
            <person name="Okwuonu G.O."/>
            <person name="Onwere C.G."/>
            <person name="Orozco G."/>
            <person name="Parra A."/>
            <person name="Patel S."/>
            <person name="Patil S."/>
            <person name="Perez A."/>
            <person name="Perez Y."/>
            <person name="Pham C."/>
            <person name="Primus E.L."/>
            <person name="Pu L.-L."/>
            <person name="Puazo M."/>
            <person name="Qin X."/>
            <person name="Quiroz J.B."/>
            <person name="Reese J."/>
            <person name="Richards S."/>
            <person name="Rives C.M."/>
            <person name="Robberts R."/>
            <person name="Ruiz S.J."/>
            <person name="Ruiz M.J."/>
            <person name="Santibanez J."/>
            <person name="Schneider B.W."/>
            <person name="Sisson I."/>
            <person name="Smith M."/>
            <person name="Sodergren E."/>
            <person name="Song X.-Z."/>
            <person name="Song B.B."/>
            <person name="Summersgill H."/>
            <person name="Thelus R."/>
            <person name="Thornton R.D."/>
            <person name="Trejos Z.Y."/>
            <person name="Usmani K."/>
            <person name="Vattathil S."/>
            <person name="Villasana D."/>
            <person name="Walker D.L."/>
            <person name="Wang S."/>
            <person name="Wang K."/>
            <person name="White C.S."/>
            <person name="Williams A.C."/>
            <person name="Williamson J."/>
            <person name="Wilson K."/>
            <person name="Woghiren I.O."/>
            <person name="Woodworth J.R."/>
            <person name="Worley K.C."/>
            <person name="Wright R.A."/>
            <person name="Wu W."/>
            <person name="Young L."/>
            <person name="Zhang L."/>
            <person name="Zhang J."/>
            <person name="Zhu Y."/>
            <person name="Muzny D.M."/>
            <person name="Weinstock G."/>
            <person name="Gibbs R.A."/>
        </authorList>
    </citation>
    <scope>NUCLEOTIDE SEQUENCE [LARGE SCALE GENOMIC DNA]</scope>
    <source>
        <strain evidence="9">LSR1</strain>
    </source>
</reference>
<dbReference type="SMART" id="SM00182">
    <property type="entry name" value="CULLIN"/>
    <property type="match status" value="1"/>
</dbReference>
<dbReference type="GeneID" id="100164255"/>
<dbReference type="EnsemblMetazoa" id="XM_001946008.5">
    <property type="protein sequence ID" value="XP_001946043.2"/>
    <property type="gene ID" value="LOC100164255"/>
</dbReference>
<keyword evidence="9" id="KW-1185">Reference proteome</keyword>
<reference evidence="8" key="2">
    <citation type="submission" date="2022-06" db="UniProtKB">
        <authorList>
            <consortium name="EnsemblMetazoa"/>
        </authorList>
    </citation>
    <scope>IDENTIFICATION</scope>
</reference>
<dbReference type="Pfam" id="PF08672">
    <property type="entry name" value="ANAPC2"/>
    <property type="match status" value="1"/>
</dbReference>
<dbReference type="GO" id="GO:0007091">
    <property type="term" value="P:metaphase/anaphase transition of mitotic cell cycle"/>
    <property type="evidence" value="ECO:0007669"/>
    <property type="project" value="TreeGrafter"/>
</dbReference>
<dbReference type="Gene3D" id="1.10.10.10">
    <property type="entry name" value="Winged helix-like DNA-binding domain superfamily/Winged helix DNA-binding domain"/>
    <property type="match status" value="1"/>
</dbReference>
<dbReference type="Gene3D" id="1.20.1310.10">
    <property type="entry name" value="Cullin Repeats"/>
    <property type="match status" value="1"/>
</dbReference>
<dbReference type="GO" id="GO:0006511">
    <property type="term" value="P:ubiquitin-dependent protein catabolic process"/>
    <property type="evidence" value="ECO:0007669"/>
    <property type="project" value="InterPro"/>
</dbReference>
<sequence>MDTSQTKSYWKLIVLAFPILSKDNENPQQCDDEQFLAIKNIIVENKLNNFVHGMVMHSIKQDLMSKINEFWLYFMPNDVIELSNLTTTTHGEIPEDFVGFNKFKYAIDELFNLAQSYTDTTNRLKLLFDNDKINCLGNLNAQICALLHSQLPSDYDTIIYQFYSVALKVFTKDDIIGDKKNTSKEGAFHCNGCCFEIIYCKCDYILETFHLANWYMLTIGFLESLAGDVIMDLIHQKIETEVLEITKENFGEHHVSALEKWIDTTVYNWMKYIYDPKCSTAIRGYKIERKYPNLKIFMRKLKHLLYESYTRTRIDQLFNIIIEYPDSEPAVIDLSLTLQKTDFKSDLCKKLQNALHSRLLHPAVNTIDIITAYTAAIKVLRKIDPCGALLQEVTQPIRAYLRSRKDTVRCVMTTLTEEGHYLTDELVRNENVLDEDDVCEEESMAEWAKWVPDPVDANPSKSSKRFRNSDTVSMLVDIYGTRELFVNEYRALLADRLLTQFMDNIGDEIRYLELLKLRFGDSLLHSCSVMLKDVYDSKRINHHLYSDPTSNLSSNNLNNKLEFPVRAIIVSNQFWPNFKDNFNVELPSVIQKHLDNYTKAFESFKGNRTLNWKPNLGIINIDLVLKDKTLNFTVSPIHATIIWHFQEQEEWTINDLSIKMRVPATTLRRRIGFWQNQGLLREKSFDTFIFVEDGIPTTSISGKGNRTSFVARNSEFVYGDDDDEMESAVASAQDQREEELQVFWPYIVGMLISLDSLPLDGIHQILKMFAPQGTGVDCSLTQLRLFLDEKVKDHLLIFTGGRYKLNKIVIILV</sequence>